<protein>
    <recommendedName>
        <fullName evidence="3">10 kDa heat shock protein, mitochondrial</fullName>
    </recommendedName>
    <alternativeName>
        <fullName evidence="5">10 kDa chaperonin</fullName>
    </alternativeName>
    <alternativeName>
        <fullName evidence="6">Chaperonin 10</fullName>
    </alternativeName>
</protein>
<dbReference type="PANTHER" id="PTHR12354:SF1">
    <property type="entry name" value="INTERFERON-RELATED DEVELOPMENTAL REGULATOR 1"/>
    <property type="match status" value="1"/>
</dbReference>
<evidence type="ECO:0000256" key="7">
    <source>
        <dbReference type="ARBA" id="ARBA00046093"/>
    </source>
</evidence>
<keyword evidence="4" id="KW-0143">Chaperone</keyword>
<dbReference type="EMBL" id="CAWYQH010000119">
    <property type="protein sequence ID" value="CAK8690604.1"/>
    <property type="molecule type" value="Genomic_DNA"/>
</dbReference>
<dbReference type="PANTHER" id="PTHR12354">
    <property type="entry name" value="INTERFERON-RELATED DEVELOPMENTAL REGULATOR"/>
    <property type="match status" value="1"/>
</dbReference>
<feature type="region of interest" description="Disordered" evidence="9">
    <location>
        <begin position="102"/>
        <end position="167"/>
    </location>
</feature>
<dbReference type="InterPro" id="IPR018369">
    <property type="entry name" value="Chaprnonin_Cpn10_CS"/>
</dbReference>
<evidence type="ECO:0000259" key="10">
    <source>
        <dbReference type="Pfam" id="PF05004"/>
    </source>
</evidence>
<keyword evidence="12" id="KW-1185">Reference proteome</keyword>
<dbReference type="Proteomes" id="UP001642483">
    <property type="component" value="Unassembled WGS sequence"/>
</dbReference>
<evidence type="ECO:0000313" key="11">
    <source>
        <dbReference type="EMBL" id="CAK8690604.1"/>
    </source>
</evidence>
<dbReference type="InterPro" id="IPR039777">
    <property type="entry name" value="IFRD"/>
</dbReference>
<dbReference type="Pfam" id="PF05004">
    <property type="entry name" value="IFRD"/>
    <property type="match status" value="1"/>
</dbReference>
<evidence type="ECO:0000256" key="1">
    <source>
        <dbReference type="ARBA" id="ARBA00006975"/>
    </source>
</evidence>
<dbReference type="InterPro" id="IPR011989">
    <property type="entry name" value="ARM-like"/>
</dbReference>
<accession>A0ABP0GIF2</accession>
<dbReference type="InterPro" id="IPR007701">
    <property type="entry name" value="Interferon-rel_develop_reg_N"/>
</dbReference>
<comment type="similarity">
    <text evidence="1">Belongs to the GroES chaperonin family.</text>
</comment>
<comment type="caution">
    <text evidence="11">The sequence shown here is derived from an EMBL/GenBank/DDBJ whole genome shotgun (WGS) entry which is preliminary data.</text>
</comment>
<gene>
    <name evidence="11" type="ORF">CVLEPA_LOCUS23202</name>
</gene>
<dbReference type="Pfam" id="PF00166">
    <property type="entry name" value="Cpn10"/>
    <property type="match status" value="1"/>
</dbReference>
<name>A0ABP0GIF2_CLALP</name>
<dbReference type="Gene3D" id="2.30.33.40">
    <property type="entry name" value="GroES chaperonin"/>
    <property type="match status" value="1"/>
</dbReference>
<dbReference type="SMART" id="SM00883">
    <property type="entry name" value="Cpn10"/>
    <property type="match status" value="1"/>
</dbReference>
<comment type="subunit">
    <text evidence="8">Homoheptamer arranged in a ring structure. 2 heptameric Hsp10 rings interact with a Hsp60 tetradecamer in the structure of a back-to-back double heptameric ring to form the symmetrical football complex.</text>
</comment>
<dbReference type="InterPro" id="IPR016024">
    <property type="entry name" value="ARM-type_fold"/>
</dbReference>
<dbReference type="PROSITE" id="PS00681">
    <property type="entry name" value="CHAPERONINS_CPN10"/>
    <property type="match status" value="1"/>
</dbReference>
<dbReference type="SUPFAM" id="SSF48371">
    <property type="entry name" value="ARM repeat"/>
    <property type="match status" value="1"/>
</dbReference>
<feature type="compositionally biased region" description="Basic residues" evidence="9">
    <location>
        <begin position="102"/>
        <end position="111"/>
    </location>
</feature>
<evidence type="ECO:0000256" key="9">
    <source>
        <dbReference type="SAM" id="MobiDB-lite"/>
    </source>
</evidence>
<organism evidence="11 12">
    <name type="scientific">Clavelina lepadiformis</name>
    <name type="common">Light-bulb sea squirt</name>
    <name type="synonym">Ascidia lepadiformis</name>
    <dbReference type="NCBI Taxonomy" id="159417"/>
    <lineage>
        <taxon>Eukaryota</taxon>
        <taxon>Metazoa</taxon>
        <taxon>Chordata</taxon>
        <taxon>Tunicata</taxon>
        <taxon>Ascidiacea</taxon>
        <taxon>Aplousobranchia</taxon>
        <taxon>Clavelinidae</taxon>
        <taxon>Clavelina</taxon>
    </lineage>
</organism>
<comment type="function">
    <text evidence="7">Co-chaperonin implicated in mitochondrial protein import and macromolecular assembly. Together with Hsp60, facilitates the correct folding of imported proteins. May also prevent misfolding and promote the refolding and proper assembly of unfolded polypeptides generated under stress conditions in the mitochondrial matrix. The functional units of these chaperonins consist of heptameric rings of the large subunit Hsp60, which function as a back-to-back double ring. In a cyclic reaction, Hsp60 ring complexes bind one unfolded substrate protein per ring, followed by the binding of ATP and association with 2 heptameric rings of the co-chaperonin Hsp10. This leads to sequestration of the substrate protein in the inner cavity of Hsp60 where, for a certain period of time, it can fold undisturbed by other cell components. Synchronous hydrolysis of ATP in all Hsp60 subunits results in the dissociation of the chaperonin rings and the release of ADP and the folded substrate protein.</text>
</comment>
<feature type="domain" description="Interferon-related developmental regulator N-terminal" evidence="10">
    <location>
        <begin position="144"/>
        <end position="438"/>
    </location>
</feature>
<dbReference type="InterPro" id="IPR020818">
    <property type="entry name" value="Chaperonin_GroES"/>
</dbReference>
<dbReference type="InterPro" id="IPR011032">
    <property type="entry name" value="GroES-like_sf"/>
</dbReference>
<dbReference type="PRINTS" id="PR00297">
    <property type="entry name" value="CHAPERONIN10"/>
</dbReference>
<evidence type="ECO:0000256" key="3">
    <source>
        <dbReference type="ARBA" id="ARBA00018842"/>
    </source>
</evidence>
<evidence type="ECO:0000256" key="8">
    <source>
        <dbReference type="ARBA" id="ARBA00046576"/>
    </source>
</evidence>
<dbReference type="SUPFAM" id="SSF50129">
    <property type="entry name" value="GroES-like"/>
    <property type="match status" value="1"/>
</dbReference>
<sequence length="568" mass="63963">MAGRAFKTFLPLFDRVLVQRFSPELKTKGGIVIPEKSTEKVLKATVVATGPGLADKDGKTRPMNVVIGDKVLLPEYGGTKVSLENEEFFLFLVITTNRMPKNRVKKSKGRSPRNVAMGDLLKASDSAPQSQEEDNVSETSSAATCGSEVYNEDNATEDQEENTPVEGLEEKLKEAIDGLTEKNVKYRKECLCQIRRCFLSSWLADFLENYKETLLDGLEKCLRKGKGEEQALAAELLAVLAIQTGGSEEGDSMFSQFKQFLSTIILDQASAVVARSKCCQALGILAFIVADDMEDVVSCIQTFDTIFRASFLKGDKSVPVVTSLVSDLHNNALSSWALLLSICPWSKVKEIIESRMTRLPELLTSSNVQLRITAGETIALIYEIYRSEESEHLLPRLVNKRQLVEDMKELATDSNKYRAKKDRRQQRSNFRDVVRSVETGMQPEDHVKFGAETLYMYTWTAKRQYTTMKDVLATGMNLHLKVSLFVVYETHRKLSNCQICFFIRKICYFEKYSSLDHLLQTSIGRQPHAAHILKGTFSIKRFLKQEVKHAGSFGTRGLHSRTEHTEIT</sequence>
<dbReference type="Gene3D" id="1.25.10.10">
    <property type="entry name" value="Leucine-rich Repeat Variant"/>
    <property type="match status" value="1"/>
</dbReference>
<evidence type="ECO:0000256" key="2">
    <source>
        <dbReference type="ARBA" id="ARBA00008828"/>
    </source>
</evidence>
<dbReference type="CDD" id="cd00320">
    <property type="entry name" value="cpn10"/>
    <property type="match status" value="1"/>
</dbReference>
<evidence type="ECO:0000256" key="5">
    <source>
        <dbReference type="ARBA" id="ARBA00029976"/>
    </source>
</evidence>
<evidence type="ECO:0000313" key="12">
    <source>
        <dbReference type="Proteomes" id="UP001642483"/>
    </source>
</evidence>
<evidence type="ECO:0000256" key="6">
    <source>
        <dbReference type="ARBA" id="ARBA00031971"/>
    </source>
</evidence>
<feature type="compositionally biased region" description="Acidic residues" evidence="9">
    <location>
        <begin position="150"/>
        <end position="163"/>
    </location>
</feature>
<evidence type="ECO:0000256" key="4">
    <source>
        <dbReference type="ARBA" id="ARBA00023186"/>
    </source>
</evidence>
<dbReference type="InterPro" id="IPR037124">
    <property type="entry name" value="Chaperonin_GroES_sf"/>
</dbReference>
<reference evidence="11 12" key="1">
    <citation type="submission" date="2024-02" db="EMBL/GenBank/DDBJ databases">
        <authorList>
            <person name="Daric V."/>
            <person name="Darras S."/>
        </authorList>
    </citation>
    <scope>NUCLEOTIDE SEQUENCE [LARGE SCALE GENOMIC DNA]</scope>
</reference>
<comment type="similarity">
    <text evidence="2">Belongs to the IFRD family.</text>
</comment>
<proteinExistence type="inferred from homology"/>